<dbReference type="PANTHER" id="PTHR33653:SF1">
    <property type="entry name" value="RIBONUCLEASE VAPC2"/>
    <property type="match status" value="1"/>
</dbReference>
<evidence type="ECO:0000256" key="8">
    <source>
        <dbReference type="HAMAP-Rule" id="MF_00265"/>
    </source>
</evidence>
<evidence type="ECO:0000256" key="4">
    <source>
        <dbReference type="ARBA" id="ARBA00022723"/>
    </source>
</evidence>
<comment type="similarity">
    <text evidence="7 8">Belongs to the PINc/VapC protein family.</text>
</comment>
<dbReference type="Proteomes" id="UP001500655">
    <property type="component" value="Unassembled WGS sequence"/>
</dbReference>
<evidence type="ECO:0000256" key="3">
    <source>
        <dbReference type="ARBA" id="ARBA00022722"/>
    </source>
</evidence>
<reference evidence="10 11" key="1">
    <citation type="journal article" date="2019" name="Int. J. Syst. Evol. Microbiol.">
        <title>The Global Catalogue of Microorganisms (GCM) 10K type strain sequencing project: providing services to taxonomists for standard genome sequencing and annotation.</title>
        <authorList>
            <consortium name="The Broad Institute Genomics Platform"/>
            <consortium name="The Broad Institute Genome Sequencing Center for Infectious Disease"/>
            <person name="Wu L."/>
            <person name="Ma J."/>
        </authorList>
    </citation>
    <scope>NUCLEOTIDE SEQUENCE [LARGE SCALE GENOMIC DNA]</scope>
    <source>
        <strain evidence="10 11">JCM 13249</strain>
    </source>
</reference>
<dbReference type="HAMAP" id="MF_00265">
    <property type="entry name" value="VapC_Nob1"/>
    <property type="match status" value="1"/>
</dbReference>
<dbReference type="EC" id="3.1.-.-" evidence="8"/>
<keyword evidence="5 8" id="KW-0378">Hydrolase</keyword>
<evidence type="ECO:0000313" key="11">
    <source>
        <dbReference type="Proteomes" id="UP001500655"/>
    </source>
</evidence>
<keyword evidence="3 8" id="KW-0540">Nuclease</keyword>
<sequence>MFLLDTNVVSELRKAKAGRADKNVVAWAAGSSASSMFVSAITVQELEIGVLLAERRDPAQGAALRRWLEAQVLPAFVERILPVDTAVARRSAALHVPDPRPVRDSLIAATALVHGMPVATRNVADFAPTGVEIINPWQPAEDCT</sequence>
<dbReference type="InterPro" id="IPR050556">
    <property type="entry name" value="Type_II_TA_system_RNase"/>
</dbReference>
<dbReference type="EMBL" id="BAAALS010000012">
    <property type="protein sequence ID" value="GAA1754916.1"/>
    <property type="molecule type" value="Genomic_DNA"/>
</dbReference>
<accession>A0ABN2KG56</accession>
<dbReference type="PANTHER" id="PTHR33653">
    <property type="entry name" value="RIBONUCLEASE VAPC2"/>
    <property type="match status" value="1"/>
</dbReference>
<proteinExistence type="inferred from homology"/>
<keyword evidence="8" id="KW-0800">Toxin</keyword>
<comment type="cofactor">
    <cofactor evidence="1 8">
        <name>Mg(2+)</name>
        <dbReference type="ChEBI" id="CHEBI:18420"/>
    </cofactor>
</comment>
<feature type="binding site" evidence="8">
    <location>
        <position position="104"/>
    </location>
    <ligand>
        <name>Mg(2+)</name>
        <dbReference type="ChEBI" id="CHEBI:18420"/>
    </ligand>
</feature>
<dbReference type="InterPro" id="IPR002716">
    <property type="entry name" value="PIN_dom"/>
</dbReference>
<organism evidence="10 11">
    <name type="scientific">Luedemannella helvata</name>
    <dbReference type="NCBI Taxonomy" id="349315"/>
    <lineage>
        <taxon>Bacteria</taxon>
        <taxon>Bacillati</taxon>
        <taxon>Actinomycetota</taxon>
        <taxon>Actinomycetes</taxon>
        <taxon>Micromonosporales</taxon>
        <taxon>Micromonosporaceae</taxon>
        <taxon>Luedemannella</taxon>
    </lineage>
</organism>
<dbReference type="InterPro" id="IPR022907">
    <property type="entry name" value="VapC_family"/>
</dbReference>
<comment type="function">
    <text evidence="8">Toxic component of a toxin-antitoxin (TA) system. An RNase.</text>
</comment>
<dbReference type="RefSeq" id="WP_344081196.1">
    <property type="nucleotide sequence ID" value="NZ_BAAALS010000012.1"/>
</dbReference>
<feature type="domain" description="PIN" evidence="9">
    <location>
        <begin position="3"/>
        <end position="122"/>
    </location>
</feature>
<evidence type="ECO:0000256" key="7">
    <source>
        <dbReference type="ARBA" id="ARBA00038093"/>
    </source>
</evidence>
<keyword evidence="4 8" id="KW-0479">Metal-binding</keyword>
<evidence type="ECO:0000256" key="6">
    <source>
        <dbReference type="ARBA" id="ARBA00022842"/>
    </source>
</evidence>
<keyword evidence="6 8" id="KW-0460">Magnesium</keyword>
<evidence type="ECO:0000256" key="5">
    <source>
        <dbReference type="ARBA" id="ARBA00022801"/>
    </source>
</evidence>
<evidence type="ECO:0000313" key="10">
    <source>
        <dbReference type="EMBL" id="GAA1754916.1"/>
    </source>
</evidence>
<comment type="caution">
    <text evidence="10">The sequence shown here is derived from an EMBL/GenBank/DDBJ whole genome shotgun (WGS) entry which is preliminary data.</text>
</comment>
<keyword evidence="2 8" id="KW-1277">Toxin-antitoxin system</keyword>
<gene>
    <name evidence="8" type="primary">vapC</name>
    <name evidence="10" type="ORF">GCM10009681_27570</name>
</gene>
<keyword evidence="11" id="KW-1185">Reference proteome</keyword>
<dbReference type="InterPro" id="IPR029060">
    <property type="entry name" value="PIN-like_dom_sf"/>
</dbReference>
<dbReference type="Gene3D" id="3.40.50.1010">
    <property type="entry name" value="5'-nuclease"/>
    <property type="match status" value="1"/>
</dbReference>
<evidence type="ECO:0000259" key="9">
    <source>
        <dbReference type="Pfam" id="PF01850"/>
    </source>
</evidence>
<feature type="binding site" evidence="8">
    <location>
        <position position="5"/>
    </location>
    <ligand>
        <name>Mg(2+)</name>
        <dbReference type="ChEBI" id="CHEBI:18420"/>
    </ligand>
</feature>
<protein>
    <recommendedName>
        <fullName evidence="8">Ribonuclease VapC</fullName>
        <shortName evidence="8">RNase VapC</shortName>
        <ecNumber evidence="8">3.1.-.-</ecNumber>
    </recommendedName>
    <alternativeName>
        <fullName evidence="8">Toxin VapC</fullName>
    </alternativeName>
</protein>
<dbReference type="CDD" id="cd18746">
    <property type="entry name" value="PIN_VapC4-5_FitB-like"/>
    <property type="match status" value="1"/>
</dbReference>
<evidence type="ECO:0000256" key="1">
    <source>
        <dbReference type="ARBA" id="ARBA00001946"/>
    </source>
</evidence>
<dbReference type="Pfam" id="PF01850">
    <property type="entry name" value="PIN"/>
    <property type="match status" value="1"/>
</dbReference>
<name>A0ABN2KG56_9ACTN</name>
<evidence type="ECO:0000256" key="2">
    <source>
        <dbReference type="ARBA" id="ARBA00022649"/>
    </source>
</evidence>
<dbReference type="SUPFAM" id="SSF88723">
    <property type="entry name" value="PIN domain-like"/>
    <property type="match status" value="1"/>
</dbReference>